<dbReference type="Proteomes" id="UP001296943">
    <property type="component" value="Unassembled WGS sequence"/>
</dbReference>
<protein>
    <recommendedName>
        <fullName evidence="3">NERD domain-containing protein</fullName>
    </recommendedName>
</protein>
<dbReference type="EMBL" id="JAFBDR010000022">
    <property type="protein sequence ID" value="MBM7572822.1"/>
    <property type="molecule type" value="Genomic_DNA"/>
</dbReference>
<proteinExistence type="predicted"/>
<evidence type="ECO:0008006" key="3">
    <source>
        <dbReference type="Google" id="ProtNLM"/>
    </source>
</evidence>
<reference evidence="1 2" key="1">
    <citation type="submission" date="2021-01" db="EMBL/GenBank/DDBJ databases">
        <title>Genomic Encyclopedia of Type Strains, Phase IV (KMG-IV): sequencing the most valuable type-strain genomes for metagenomic binning, comparative biology and taxonomic classification.</title>
        <authorList>
            <person name="Goeker M."/>
        </authorList>
    </citation>
    <scope>NUCLEOTIDE SEQUENCE [LARGE SCALE GENOMIC DNA]</scope>
    <source>
        <strain evidence="1 2">DSM 23711</strain>
    </source>
</reference>
<dbReference type="RefSeq" id="WP_204501490.1">
    <property type="nucleotide sequence ID" value="NZ_JAFBDR010000022.1"/>
</dbReference>
<comment type="caution">
    <text evidence="1">The sequence shown here is derived from an EMBL/GenBank/DDBJ whole genome shotgun (WGS) entry which is preliminary data.</text>
</comment>
<accession>A0ABS2N3X0</accession>
<evidence type="ECO:0000313" key="2">
    <source>
        <dbReference type="Proteomes" id="UP001296943"/>
    </source>
</evidence>
<gene>
    <name evidence="1" type="ORF">JOC48_003353</name>
</gene>
<evidence type="ECO:0000313" key="1">
    <source>
        <dbReference type="EMBL" id="MBM7572822.1"/>
    </source>
</evidence>
<sequence length="297" mass="35520">MAQLIKIENYISRYEKDIFHYPGQFMRLKKVNYSKFEQAWENQANNKSEVFSAKQKIKHIFSANDKTQTEDDLSDDTSKTTSVKELKQSFLDHLMPFQLKWASTTIGEMSFIDRYYYEDFKLKYFLQRIPDIYLLFYYPVFQLKQTSLDGEILLVSPVEIEIIKFVEMDSTMMIYPSEDRTWRLEKDSVQSTMLSPMISLNRTEQIVRSILKKYKLDFPIKKIVLSRTNSILVHNEPYNTRFIGKDQHEKWLHEKRSFVSPLKHAQLKVCEFLLKHCQTNAVRRPEWDQEVNGDQLY</sequence>
<keyword evidence="2" id="KW-1185">Reference proteome</keyword>
<name>A0ABS2N3X0_9BACI</name>
<organism evidence="1 2">
    <name type="scientific">Aquibacillus albus</name>
    <dbReference type="NCBI Taxonomy" id="1168171"/>
    <lineage>
        <taxon>Bacteria</taxon>
        <taxon>Bacillati</taxon>
        <taxon>Bacillota</taxon>
        <taxon>Bacilli</taxon>
        <taxon>Bacillales</taxon>
        <taxon>Bacillaceae</taxon>
        <taxon>Aquibacillus</taxon>
    </lineage>
</organism>